<keyword evidence="5" id="KW-0812">Transmembrane</keyword>
<organism evidence="7 8">
    <name type="scientific">Vibrio ziniensis</name>
    <dbReference type="NCBI Taxonomy" id="2711221"/>
    <lineage>
        <taxon>Bacteria</taxon>
        <taxon>Pseudomonadati</taxon>
        <taxon>Pseudomonadota</taxon>
        <taxon>Gammaproteobacteria</taxon>
        <taxon>Vibrionales</taxon>
        <taxon>Vibrionaceae</taxon>
        <taxon>Vibrio</taxon>
    </lineage>
</organism>
<keyword evidence="5" id="KW-0472">Membrane</keyword>
<dbReference type="PROSITE" id="PS50111">
    <property type="entry name" value="CHEMOTAXIS_TRANSDUC_2"/>
    <property type="match status" value="1"/>
</dbReference>
<evidence type="ECO:0000256" key="3">
    <source>
        <dbReference type="ARBA" id="ARBA00029447"/>
    </source>
</evidence>
<accession>A0A6G7CL15</accession>
<feature type="transmembrane region" description="Helical" evidence="5">
    <location>
        <begin position="12"/>
        <end position="29"/>
    </location>
</feature>
<feature type="domain" description="Methyl-accepting transducer" evidence="6">
    <location>
        <begin position="214"/>
        <end position="450"/>
    </location>
</feature>
<dbReference type="InterPro" id="IPR004090">
    <property type="entry name" value="Chemotax_Me-accpt_rcpt"/>
</dbReference>
<evidence type="ECO:0000313" key="7">
    <source>
        <dbReference type="EMBL" id="QIH42738.1"/>
    </source>
</evidence>
<gene>
    <name evidence="7" type="ORF">G5S32_12415</name>
</gene>
<dbReference type="GO" id="GO:0004888">
    <property type="term" value="F:transmembrane signaling receptor activity"/>
    <property type="evidence" value="ECO:0007669"/>
    <property type="project" value="InterPro"/>
</dbReference>
<dbReference type="GO" id="GO:0007165">
    <property type="term" value="P:signal transduction"/>
    <property type="evidence" value="ECO:0007669"/>
    <property type="project" value="UniProtKB-KW"/>
</dbReference>
<keyword evidence="5" id="KW-1133">Transmembrane helix</keyword>
<evidence type="ECO:0000256" key="4">
    <source>
        <dbReference type="PROSITE-ProRule" id="PRU00284"/>
    </source>
</evidence>
<evidence type="ECO:0000256" key="5">
    <source>
        <dbReference type="SAM" id="Phobius"/>
    </source>
</evidence>
<reference evidence="7 8" key="1">
    <citation type="submission" date="2020-02" db="EMBL/GenBank/DDBJ databases">
        <title>A complete genome of a marine bacterium Vibrio sp. ZWAL4003 isolated from the mangrove sediment with the ability to degrade polysaccharides.</title>
        <authorList>
            <person name="Wu J."/>
            <person name="Qu W."/>
            <person name="Zeng R."/>
        </authorList>
    </citation>
    <scope>NUCLEOTIDE SEQUENCE [LARGE SCALE GENOMIC DNA]</scope>
    <source>
        <strain evidence="7 8">ZWAL4003</strain>
    </source>
</reference>
<dbReference type="SMART" id="SM00283">
    <property type="entry name" value="MA"/>
    <property type="match status" value="1"/>
</dbReference>
<comment type="similarity">
    <text evidence="3">Belongs to the methyl-accepting chemotaxis (MCP) protein family.</text>
</comment>
<dbReference type="Proteomes" id="UP000503003">
    <property type="component" value="Chromosome 1"/>
</dbReference>
<dbReference type="Gene3D" id="1.10.287.950">
    <property type="entry name" value="Methyl-accepting chemotaxis protein"/>
    <property type="match status" value="1"/>
</dbReference>
<keyword evidence="8" id="KW-1185">Reference proteome</keyword>
<evidence type="ECO:0000313" key="8">
    <source>
        <dbReference type="Proteomes" id="UP000503003"/>
    </source>
</evidence>
<feature type="transmembrane region" description="Helical" evidence="5">
    <location>
        <begin position="137"/>
        <end position="158"/>
    </location>
</feature>
<dbReference type="Pfam" id="PF00015">
    <property type="entry name" value="MCPsignal"/>
    <property type="match status" value="1"/>
</dbReference>
<proteinExistence type="inferred from homology"/>
<dbReference type="SUPFAM" id="SSF58104">
    <property type="entry name" value="Methyl-accepting chemotaxis protein (MCP) signaling domain"/>
    <property type="match status" value="1"/>
</dbReference>
<feature type="transmembrane region" description="Helical" evidence="5">
    <location>
        <begin position="58"/>
        <end position="73"/>
    </location>
</feature>
<feature type="transmembrane region" description="Helical" evidence="5">
    <location>
        <begin position="100"/>
        <end position="117"/>
    </location>
</feature>
<dbReference type="RefSeq" id="WP_165312293.1">
    <property type="nucleotide sequence ID" value="NZ_CP049331.1"/>
</dbReference>
<dbReference type="PANTHER" id="PTHR32089:SF112">
    <property type="entry name" value="LYSOZYME-LIKE PROTEIN-RELATED"/>
    <property type="match status" value="1"/>
</dbReference>
<comment type="subcellular location">
    <subcellularLocation>
        <location evidence="1">Membrane</location>
    </subcellularLocation>
</comment>
<name>A0A6G7CL15_9VIBR</name>
<evidence type="ECO:0000259" key="6">
    <source>
        <dbReference type="PROSITE" id="PS50111"/>
    </source>
</evidence>
<dbReference type="GO" id="GO:0006935">
    <property type="term" value="P:chemotaxis"/>
    <property type="evidence" value="ECO:0007669"/>
    <property type="project" value="InterPro"/>
</dbReference>
<evidence type="ECO:0000256" key="2">
    <source>
        <dbReference type="ARBA" id="ARBA00023224"/>
    </source>
</evidence>
<dbReference type="EMBL" id="CP049331">
    <property type="protein sequence ID" value="QIH42738.1"/>
    <property type="molecule type" value="Genomic_DNA"/>
</dbReference>
<dbReference type="KEGG" id="vzi:G5S32_12415"/>
<sequence>MQFDRELSFSEKTYVISIPMTLLSFIYFARYGYTTADLFVTLSLTALSFLLNKRTFRVALPYVLYGFVALHIHQAYGDIMLHFEVFIMLAILMLYNDWLMVLHGLVAAALHHIFFFWMQSSGMPVFIFPPNSSYTIVIEHCLYAIFQASVSIYACLVLDKSMKRMNYVNEMVAKIVQKDKLHLNVELKSNDEFFVRFNQIIMQLQNTAQVQNQAISNLKEVSGSLIENVELVDNEISHNASNTDMVANAIDELGSSFNNVSDSTRVCNEGTQQANQLSIHALEQSTRCQENLAKLKQAVLDTRNNVENVVSDTRNIHKILQAITGISEQTNLLALNASIEAARAGEAGRGFAVVADEVRLLANRTSTSVEEITRSLSVLDKNIKLSTDNISNMAGYSDDVSGAVDTIIEVTEQISMNINQVSSQMDYVASAVQQQGTALNQINQNMAGVKESTQIMEDKSESQKMSIKHLSASMNQLSELTQRFVL</sequence>
<dbReference type="PRINTS" id="PR00260">
    <property type="entry name" value="CHEMTRNSDUCR"/>
</dbReference>
<protein>
    <submittedName>
        <fullName evidence="7">Methyl-accepting chemotaxis protein</fullName>
    </submittedName>
</protein>
<dbReference type="InterPro" id="IPR004089">
    <property type="entry name" value="MCPsignal_dom"/>
</dbReference>
<dbReference type="GO" id="GO:0016020">
    <property type="term" value="C:membrane"/>
    <property type="evidence" value="ECO:0007669"/>
    <property type="project" value="UniProtKB-SubCell"/>
</dbReference>
<dbReference type="AlphaFoldDB" id="A0A6G7CL15"/>
<dbReference type="PANTHER" id="PTHR32089">
    <property type="entry name" value="METHYL-ACCEPTING CHEMOTAXIS PROTEIN MCPB"/>
    <property type="match status" value="1"/>
</dbReference>
<evidence type="ECO:0000256" key="1">
    <source>
        <dbReference type="ARBA" id="ARBA00004370"/>
    </source>
</evidence>
<keyword evidence="2 4" id="KW-0807">Transducer</keyword>